<evidence type="ECO:0000313" key="1">
    <source>
        <dbReference type="EMBL" id="CAD7806135.1"/>
    </source>
</evidence>
<dbReference type="Proteomes" id="UP000662618">
    <property type="component" value="Unassembled WGS sequence"/>
</dbReference>
<sequence>MIYQSNMIIVIYIIIAISERTKLKFLQILILTNLGEDFFALNLD</sequence>
<keyword evidence="2" id="KW-1185">Reference proteome</keyword>
<gene>
    <name evidence="1" type="ORF">CHRY9390_01468</name>
</gene>
<accession>A0A9N8MG35</accession>
<name>A0A9N8MG35_9FLAO</name>
<dbReference type="AlphaFoldDB" id="A0A9N8MG35"/>
<organism evidence="1 2">
    <name type="scientific">Chryseobacterium aquaeductus</name>
    <dbReference type="NCBI Taxonomy" id="2675056"/>
    <lineage>
        <taxon>Bacteria</taxon>
        <taxon>Pseudomonadati</taxon>
        <taxon>Bacteroidota</taxon>
        <taxon>Flavobacteriia</taxon>
        <taxon>Flavobacteriales</taxon>
        <taxon>Weeksellaceae</taxon>
        <taxon>Chryseobacterium group</taxon>
        <taxon>Chryseobacterium</taxon>
    </lineage>
</organism>
<reference evidence="1" key="1">
    <citation type="submission" date="2020-12" db="EMBL/GenBank/DDBJ databases">
        <authorList>
            <person name="Rodrigo-Torres L."/>
            <person name="Arahal R. D."/>
            <person name="Lucena T."/>
        </authorList>
    </citation>
    <scope>NUCLEOTIDE SEQUENCE</scope>
    <source>
        <strain evidence="1">CECT 9390</strain>
    </source>
</reference>
<comment type="caution">
    <text evidence="1">The sequence shown here is derived from an EMBL/GenBank/DDBJ whole genome shotgun (WGS) entry which is preliminary data.</text>
</comment>
<protein>
    <submittedName>
        <fullName evidence="1">Uncharacterized protein</fullName>
    </submittedName>
</protein>
<evidence type="ECO:0000313" key="2">
    <source>
        <dbReference type="Proteomes" id="UP000662618"/>
    </source>
</evidence>
<dbReference type="EMBL" id="CAJIMS010000001">
    <property type="protein sequence ID" value="CAD7806135.1"/>
    <property type="molecule type" value="Genomic_DNA"/>
</dbReference>
<proteinExistence type="predicted"/>